<reference evidence="1 2" key="1">
    <citation type="submission" date="2022-08" db="EMBL/GenBank/DDBJ databases">
        <title>Myroides zhujiangensis sp. nov., a novel bacterium isolated from sediment in the Pearl River Estuary.</title>
        <authorList>
            <person name="Cui L."/>
        </authorList>
    </citation>
    <scope>NUCLEOTIDE SEQUENCE [LARGE SCALE GENOMIC DNA]</scope>
    <source>
        <strain evidence="1 2">SCSIO 72103</strain>
    </source>
</reference>
<dbReference type="EMBL" id="CP102382">
    <property type="protein sequence ID" value="UUV22380.1"/>
    <property type="molecule type" value="Genomic_DNA"/>
</dbReference>
<gene>
    <name evidence="1" type="ORF">NPX36_04895</name>
</gene>
<dbReference type="InterPro" id="IPR037883">
    <property type="entry name" value="Knr4/Smi1-like_sf"/>
</dbReference>
<sequence length="207" mass="24033">MNLFEQLKSSFPEQIKAPQELEHLCHWVEQNGYPISGDFELRVDDGETINHWFGFNEVSHRFGVFGAGATGDIFAFWVDDNDHQKIVHLGSEGDNMFIIAEDFIDFLRFLAIGYKEISQANMHVSPMEHNIQEALKQFRFVGNTTITEAEIVAEYGDELYEGINNNFQHWVKEAFKVSIPVKGNEIINVNDRTFQDWLEKQYEMYGE</sequence>
<dbReference type="Proteomes" id="UP001317001">
    <property type="component" value="Chromosome"/>
</dbReference>
<keyword evidence="2" id="KW-1185">Reference proteome</keyword>
<name>A0ABY5NV23_9FLAO</name>
<accession>A0ABY5NV23</accession>
<evidence type="ECO:0000313" key="2">
    <source>
        <dbReference type="Proteomes" id="UP001317001"/>
    </source>
</evidence>
<protein>
    <recommendedName>
        <fullName evidence="3">SMI1/KNR4 family protein</fullName>
    </recommendedName>
</protein>
<dbReference type="SUPFAM" id="SSF160631">
    <property type="entry name" value="SMI1/KNR4-like"/>
    <property type="match status" value="1"/>
</dbReference>
<evidence type="ECO:0008006" key="3">
    <source>
        <dbReference type="Google" id="ProtNLM"/>
    </source>
</evidence>
<proteinExistence type="predicted"/>
<dbReference type="RefSeq" id="WP_257500297.1">
    <property type="nucleotide sequence ID" value="NZ_CP102382.1"/>
</dbReference>
<organism evidence="1 2">
    <name type="scientific">Paenimyroides aestuarii</name>
    <dbReference type="NCBI Taxonomy" id="2968490"/>
    <lineage>
        <taxon>Bacteria</taxon>
        <taxon>Pseudomonadati</taxon>
        <taxon>Bacteroidota</taxon>
        <taxon>Flavobacteriia</taxon>
        <taxon>Flavobacteriales</taxon>
        <taxon>Flavobacteriaceae</taxon>
        <taxon>Paenimyroides</taxon>
    </lineage>
</organism>
<evidence type="ECO:0000313" key="1">
    <source>
        <dbReference type="EMBL" id="UUV22380.1"/>
    </source>
</evidence>